<evidence type="ECO:0000313" key="1">
    <source>
        <dbReference type="EMBL" id="TBU62272.1"/>
    </source>
</evidence>
<reference evidence="1 2" key="1">
    <citation type="submission" date="2019-01" db="EMBL/GenBank/DDBJ databases">
        <title>Draft genome sequences of three monokaryotic isolates of the white-rot basidiomycete fungus Dichomitus squalens.</title>
        <authorList>
            <consortium name="DOE Joint Genome Institute"/>
            <person name="Lopez S.C."/>
            <person name="Andreopoulos B."/>
            <person name="Pangilinan J."/>
            <person name="Lipzen A."/>
            <person name="Riley R."/>
            <person name="Ahrendt S."/>
            <person name="Ng V."/>
            <person name="Barry K."/>
            <person name="Daum C."/>
            <person name="Grigoriev I.V."/>
            <person name="Hilden K.S."/>
            <person name="Makela M.R."/>
            <person name="de Vries R.P."/>
        </authorList>
    </citation>
    <scope>NUCLEOTIDE SEQUENCE [LARGE SCALE GENOMIC DNA]</scope>
    <source>
        <strain evidence="1 2">CBS 464.89</strain>
    </source>
</reference>
<protein>
    <submittedName>
        <fullName evidence="1">Uncharacterized protein</fullName>
    </submittedName>
</protein>
<keyword evidence="2" id="KW-1185">Reference proteome</keyword>
<name>A0A4Q9Q4L5_9APHY</name>
<sequence>MVYIPFHSKRVDSQVLGSAASTDLTVWLFFEIAGDQILLPLLVLTFLCSRTGKRHPTVVNVCATCIITGVVSLLLFYNGQQVGPEPERGLCIAQMALISPVPPMTSVAALALVYYIWSTFRQSKVNRGPRAPMSRLTTICLLIAPYITHVCFAAVALRLGLQHPEKVNRSRRFFYCSLHEDSYNDVMIIFTAVVCLIAAALQVHLVVMLSRNWTALRRAGLSTGVDIHLTMRVGVFIFYTMLASGVTLVTFSPAANATSVLPDMFAASIGTMLFLIFASQPDVIRTWSRILLCPFTLCGLFREPRTLPPSRAPTPLPSFDDNLLERTDSDASEKARLAALHAYFKARVNIVGCNVEVIKRPEDAFTVERVPIRI</sequence>
<dbReference type="AlphaFoldDB" id="A0A4Q9Q4L5"/>
<dbReference type="STRING" id="114155.A0A4Q9Q4L5"/>
<proteinExistence type="predicted"/>
<accession>A0A4Q9Q4L5</accession>
<organism evidence="1 2">
    <name type="scientific">Dichomitus squalens</name>
    <dbReference type="NCBI Taxonomy" id="114155"/>
    <lineage>
        <taxon>Eukaryota</taxon>
        <taxon>Fungi</taxon>
        <taxon>Dikarya</taxon>
        <taxon>Basidiomycota</taxon>
        <taxon>Agaricomycotina</taxon>
        <taxon>Agaricomycetes</taxon>
        <taxon>Polyporales</taxon>
        <taxon>Polyporaceae</taxon>
        <taxon>Dichomitus</taxon>
    </lineage>
</organism>
<dbReference type="EMBL" id="ML145094">
    <property type="protein sequence ID" value="TBU62272.1"/>
    <property type="molecule type" value="Genomic_DNA"/>
</dbReference>
<gene>
    <name evidence="1" type="ORF">BD310DRAFT_871739</name>
</gene>
<dbReference type="Proteomes" id="UP000292082">
    <property type="component" value="Unassembled WGS sequence"/>
</dbReference>
<evidence type="ECO:0000313" key="2">
    <source>
        <dbReference type="Proteomes" id="UP000292082"/>
    </source>
</evidence>